<evidence type="ECO:0000313" key="5">
    <source>
        <dbReference type="Proteomes" id="UP000572540"/>
    </source>
</evidence>
<reference evidence="4 5" key="1">
    <citation type="submission" date="2020-07" db="EMBL/GenBank/DDBJ databases">
        <title>Exploring microbial biodiversity for novel pathways involved in the catabolism of aromatic compounds derived from lignin.</title>
        <authorList>
            <person name="Elkins J."/>
        </authorList>
    </citation>
    <scope>NUCLEOTIDE SEQUENCE [LARGE SCALE GENOMIC DNA]</scope>
    <source>
        <strain evidence="2 5">H2C3B</strain>
        <strain evidence="3 4">H2C3C</strain>
    </source>
</reference>
<evidence type="ECO:0000256" key="1">
    <source>
        <dbReference type="SAM" id="SignalP"/>
    </source>
</evidence>
<name>A0A7Y9W9C1_9BURK</name>
<organism evidence="2 5">
    <name type="scientific">Paraburkholderia bryophila</name>
    <dbReference type="NCBI Taxonomy" id="420952"/>
    <lineage>
        <taxon>Bacteria</taxon>
        <taxon>Pseudomonadati</taxon>
        <taxon>Pseudomonadota</taxon>
        <taxon>Betaproteobacteria</taxon>
        <taxon>Burkholderiales</taxon>
        <taxon>Burkholderiaceae</taxon>
        <taxon>Paraburkholderia</taxon>
    </lineage>
</organism>
<dbReference type="AlphaFoldDB" id="A0A7Y9W9C1"/>
<dbReference type="Proteomes" id="UP000540929">
    <property type="component" value="Unassembled WGS sequence"/>
</dbReference>
<keyword evidence="4" id="KW-1185">Reference proteome</keyword>
<evidence type="ECO:0000313" key="3">
    <source>
        <dbReference type="EMBL" id="NYH24970.1"/>
    </source>
</evidence>
<protein>
    <recommendedName>
        <fullName evidence="6">Lipocalin-like protein</fullName>
    </recommendedName>
</protein>
<dbReference type="Proteomes" id="UP000572540">
    <property type="component" value="Unassembled WGS sequence"/>
</dbReference>
<evidence type="ECO:0008006" key="6">
    <source>
        <dbReference type="Google" id="ProtNLM"/>
    </source>
</evidence>
<dbReference type="EMBL" id="JACCAU010000001">
    <property type="protein sequence ID" value="NYH16599.1"/>
    <property type="molecule type" value="Genomic_DNA"/>
</dbReference>
<accession>A0A7Y9W9C1</accession>
<feature type="chain" id="PRO_5044662436" description="Lipocalin-like protein" evidence="1">
    <location>
        <begin position="22"/>
        <end position="144"/>
    </location>
</feature>
<keyword evidence="1" id="KW-0732">Signal</keyword>
<dbReference type="EMBL" id="JACCAS010000002">
    <property type="protein sequence ID" value="NYH24970.1"/>
    <property type="molecule type" value="Genomic_DNA"/>
</dbReference>
<comment type="caution">
    <text evidence="2">The sequence shown here is derived from an EMBL/GenBank/DDBJ whole genome shotgun (WGS) entry which is preliminary data.</text>
</comment>
<evidence type="ECO:0000313" key="2">
    <source>
        <dbReference type="EMBL" id="NYH16599.1"/>
    </source>
</evidence>
<evidence type="ECO:0000313" key="4">
    <source>
        <dbReference type="Proteomes" id="UP000540929"/>
    </source>
</evidence>
<sequence>MIVRKLSCAMLALTAWMSVCAAQTPHAAIGDFVGNWVVTDVVDYADVSGGIPEAKRILGMTMRITPTSMSFDKEMCKPNTGFSVKEVNTQSELTKQFDLRVNETGLPAKTAFVASDNCFAVFRMDEQRIVFGWDGIIVRAIRHK</sequence>
<feature type="signal peptide" evidence="1">
    <location>
        <begin position="1"/>
        <end position="21"/>
    </location>
</feature>
<dbReference type="RefSeq" id="WP_179712949.1">
    <property type="nucleotide sequence ID" value="NZ_JACCAS010000002.1"/>
</dbReference>
<proteinExistence type="predicted"/>
<gene>
    <name evidence="3" type="ORF">GGD40_004541</name>
    <name evidence="2" type="ORF">GGD41_003827</name>
</gene>